<dbReference type="EMBL" id="JAGTJQ010000002">
    <property type="protein sequence ID" value="KAH7038271.1"/>
    <property type="molecule type" value="Genomic_DNA"/>
</dbReference>
<name>A0A9P8YFY8_9PEZI</name>
<protein>
    <recommendedName>
        <fullName evidence="9">alpha-1,2-Mannosidase</fullName>
        <ecNumber evidence="9">3.2.1.-</ecNumber>
    </recommendedName>
</protein>
<dbReference type="AlphaFoldDB" id="A0A9P8YFY8"/>
<dbReference type="PANTHER" id="PTHR11742">
    <property type="entry name" value="MANNOSYL-OLIGOSACCHARIDE ALPHA-1,2-MANNOSIDASE-RELATED"/>
    <property type="match status" value="1"/>
</dbReference>
<dbReference type="GO" id="GO:0036503">
    <property type="term" value="P:ERAD pathway"/>
    <property type="evidence" value="ECO:0007669"/>
    <property type="project" value="UniProtKB-ARBA"/>
</dbReference>
<dbReference type="GO" id="GO:0004571">
    <property type="term" value="F:mannosyl-oligosaccharide 1,2-alpha-mannosidase activity"/>
    <property type="evidence" value="ECO:0007669"/>
    <property type="project" value="InterPro"/>
</dbReference>
<evidence type="ECO:0000256" key="3">
    <source>
        <dbReference type="ARBA" id="ARBA00007658"/>
    </source>
</evidence>
<keyword evidence="5 8" id="KW-1015">Disulfide bond</keyword>
<feature type="active site" description="Proton donor" evidence="6">
    <location>
        <position position="182"/>
    </location>
</feature>
<evidence type="ECO:0000256" key="4">
    <source>
        <dbReference type="ARBA" id="ARBA00022801"/>
    </source>
</evidence>
<evidence type="ECO:0000256" key="8">
    <source>
        <dbReference type="PIRSR" id="PIRSR601382-3"/>
    </source>
</evidence>
<dbReference type="GO" id="GO:0005783">
    <property type="term" value="C:endoplasmic reticulum"/>
    <property type="evidence" value="ECO:0007669"/>
    <property type="project" value="TreeGrafter"/>
</dbReference>
<dbReference type="FunFam" id="1.50.10.10:FF:000037">
    <property type="entry name" value="alpha-1,2-Mannosidase"/>
    <property type="match status" value="1"/>
</dbReference>
<feature type="active site" description="Proton donor" evidence="6">
    <location>
        <position position="436"/>
    </location>
</feature>
<evidence type="ECO:0000313" key="10">
    <source>
        <dbReference type="EMBL" id="KAH7038271.1"/>
    </source>
</evidence>
<dbReference type="InterPro" id="IPR001382">
    <property type="entry name" value="Glyco_hydro_47"/>
</dbReference>
<evidence type="ECO:0000313" key="11">
    <source>
        <dbReference type="Proteomes" id="UP000756346"/>
    </source>
</evidence>
<dbReference type="Proteomes" id="UP000756346">
    <property type="component" value="Unassembled WGS sequence"/>
</dbReference>
<accession>A0A9P8YFY8</accession>
<organism evidence="10 11">
    <name type="scientific">Microdochium trichocladiopsis</name>
    <dbReference type="NCBI Taxonomy" id="1682393"/>
    <lineage>
        <taxon>Eukaryota</taxon>
        <taxon>Fungi</taxon>
        <taxon>Dikarya</taxon>
        <taxon>Ascomycota</taxon>
        <taxon>Pezizomycotina</taxon>
        <taxon>Sordariomycetes</taxon>
        <taxon>Xylariomycetidae</taxon>
        <taxon>Xylariales</taxon>
        <taxon>Microdochiaceae</taxon>
        <taxon>Microdochium</taxon>
    </lineage>
</organism>
<evidence type="ECO:0000256" key="7">
    <source>
        <dbReference type="PIRSR" id="PIRSR601382-2"/>
    </source>
</evidence>
<keyword evidence="7" id="KW-0479">Metal-binding</keyword>
<dbReference type="PRINTS" id="PR00747">
    <property type="entry name" value="GLYHDRLASE47"/>
</dbReference>
<feature type="binding site" evidence="7">
    <location>
        <position position="591"/>
    </location>
    <ligand>
        <name>Ca(2+)</name>
        <dbReference type="ChEBI" id="CHEBI:29108"/>
    </ligand>
</feature>
<reference evidence="10" key="1">
    <citation type="journal article" date="2021" name="Nat. Commun.">
        <title>Genetic determinants of endophytism in the Arabidopsis root mycobiome.</title>
        <authorList>
            <person name="Mesny F."/>
            <person name="Miyauchi S."/>
            <person name="Thiergart T."/>
            <person name="Pickel B."/>
            <person name="Atanasova L."/>
            <person name="Karlsson M."/>
            <person name="Huettel B."/>
            <person name="Barry K.W."/>
            <person name="Haridas S."/>
            <person name="Chen C."/>
            <person name="Bauer D."/>
            <person name="Andreopoulos W."/>
            <person name="Pangilinan J."/>
            <person name="LaButti K."/>
            <person name="Riley R."/>
            <person name="Lipzen A."/>
            <person name="Clum A."/>
            <person name="Drula E."/>
            <person name="Henrissat B."/>
            <person name="Kohler A."/>
            <person name="Grigoriev I.V."/>
            <person name="Martin F.M."/>
            <person name="Hacquard S."/>
        </authorList>
    </citation>
    <scope>NUCLEOTIDE SEQUENCE</scope>
    <source>
        <strain evidence="10">MPI-CAGE-CH-0230</strain>
    </source>
</reference>
<comment type="pathway">
    <text evidence="2">Protein modification; protein glycosylation.</text>
</comment>
<dbReference type="InterPro" id="IPR036026">
    <property type="entry name" value="Seven-hairpin_glycosidases"/>
</dbReference>
<dbReference type="PANTHER" id="PTHR11742:SF89">
    <property type="entry name" value="ALPHA-1,2-MANNOSIDASE"/>
    <property type="match status" value="1"/>
</dbReference>
<proteinExistence type="inferred from homology"/>
<evidence type="ECO:0000256" key="2">
    <source>
        <dbReference type="ARBA" id="ARBA00004922"/>
    </source>
</evidence>
<dbReference type="GO" id="GO:0016020">
    <property type="term" value="C:membrane"/>
    <property type="evidence" value="ECO:0007669"/>
    <property type="project" value="InterPro"/>
</dbReference>
<dbReference type="OrthoDB" id="8118055at2759"/>
<evidence type="ECO:0000256" key="9">
    <source>
        <dbReference type="RuleBase" id="RU361193"/>
    </source>
</evidence>
<sequence>MISRRRNACTWAALLACVTLSLYLLGFDHLSLAWPGRQIPTKANWRDPEADSYFWKALPTLYPPASIRPLPTSGPVSFPPIQATGLKESAEARSLREKHRRAVKSIFTRCWASYREHAWLADELTPNSGASRNTFGGWAATLVDSLDTLWIMEMREEFEEAVAAAITIDFTKTDSNEVNVFETTIRYLGGFLGAFDVSQDYRLLRKAVEIGEMLYKAFDTPNRMPITRWDIHAAMRNDRSKQIAGSGTLIAEIGSLSMEFTRLSILTGDPKWFDAVQAITDLMAAQQMSTELPGLWPLVADAQKQIFNGGTAFTLGAMADSVYEYLPKMSALLGGQLDVYQTMYERAAATAMKHNLFRPMLPDNDDILIAGQAHTKNGGRDIELEAQGQHLVCFFGGLMVVGGKMFNRQQDVDAATKLVEGCIWAYKSMPHGIMPETFNAHPCPSQHSCAWDESLWKREVARKAGEKDVESLTEAQLNQIVKDKHVPKGFTAIPDARYILRPEAIESVFVLYRATGREDLLESAWDMFSAIERVTSTEFASSAVWDVSKPGEVPQQSDSMESFWLGETLKYFYLIFSDPSLISLDEFVFNTEAHPLRRLVP</sequence>
<keyword evidence="11" id="KW-1185">Reference proteome</keyword>
<comment type="caution">
    <text evidence="10">The sequence shown here is derived from an EMBL/GenBank/DDBJ whole genome shotgun (WGS) entry which is preliminary data.</text>
</comment>
<dbReference type="InterPro" id="IPR050749">
    <property type="entry name" value="Glycosyl_Hydrolase_47"/>
</dbReference>
<keyword evidence="7" id="KW-0106">Calcium</keyword>
<dbReference type="Gene3D" id="1.50.10.10">
    <property type="match status" value="1"/>
</dbReference>
<dbReference type="InterPro" id="IPR012341">
    <property type="entry name" value="6hp_glycosidase-like_sf"/>
</dbReference>
<keyword evidence="4 9" id="KW-0378">Hydrolase</keyword>
<dbReference type="GO" id="GO:0005975">
    <property type="term" value="P:carbohydrate metabolic process"/>
    <property type="evidence" value="ECO:0007669"/>
    <property type="project" value="InterPro"/>
</dbReference>
<comment type="cofactor">
    <cofactor evidence="1 7">
        <name>Ca(2+)</name>
        <dbReference type="ChEBI" id="CHEBI:29108"/>
    </cofactor>
</comment>
<dbReference type="EC" id="3.2.1.-" evidence="9"/>
<dbReference type="PROSITE" id="PS51257">
    <property type="entry name" value="PROKAR_LIPOPROTEIN"/>
    <property type="match status" value="1"/>
</dbReference>
<feature type="active site" evidence="6">
    <location>
        <position position="320"/>
    </location>
</feature>
<evidence type="ECO:0000256" key="6">
    <source>
        <dbReference type="PIRSR" id="PIRSR601382-1"/>
    </source>
</evidence>
<keyword evidence="9" id="KW-0326">Glycosidase</keyword>
<gene>
    <name evidence="10" type="ORF">B0I36DRAFT_346269</name>
</gene>
<feature type="disulfide bond" evidence="8">
    <location>
        <begin position="393"/>
        <end position="422"/>
    </location>
</feature>
<dbReference type="RefSeq" id="XP_046017392.1">
    <property type="nucleotide sequence ID" value="XM_046156439.1"/>
</dbReference>
<dbReference type="GeneID" id="70185985"/>
<comment type="similarity">
    <text evidence="3 9">Belongs to the glycosyl hydrolase 47 family.</text>
</comment>
<evidence type="ECO:0000256" key="5">
    <source>
        <dbReference type="ARBA" id="ARBA00023157"/>
    </source>
</evidence>
<evidence type="ECO:0000256" key="1">
    <source>
        <dbReference type="ARBA" id="ARBA00001913"/>
    </source>
</evidence>
<dbReference type="GO" id="GO:0005509">
    <property type="term" value="F:calcium ion binding"/>
    <property type="evidence" value="ECO:0007669"/>
    <property type="project" value="InterPro"/>
</dbReference>
<dbReference type="Pfam" id="PF01532">
    <property type="entry name" value="Glyco_hydro_47"/>
    <property type="match status" value="1"/>
</dbReference>
<dbReference type="SUPFAM" id="SSF48225">
    <property type="entry name" value="Seven-hairpin glycosidases"/>
    <property type="match status" value="1"/>
</dbReference>
<feature type="active site" evidence="6">
    <location>
        <position position="503"/>
    </location>
</feature>